<keyword evidence="3 5" id="KW-1133">Transmembrane helix</keyword>
<organism evidence="6 7">
    <name type="scientific">Rhodococcus xishaensis</name>
    <dbReference type="NCBI Taxonomy" id="2487364"/>
    <lineage>
        <taxon>Bacteria</taxon>
        <taxon>Bacillati</taxon>
        <taxon>Actinomycetota</taxon>
        <taxon>Actinomycetes</taxon>
        <taxon>Mycobacteriales</taxon>
        <taxon>Nocardiaceae</taxon>
        <taxon>Rhodococcus</taxon>
    </lineage>
</organism>
<comment type="subcellular location">
    <subcellularLocation>
        <location evidence="1">Membrane</location>
        <topology evidence="1">Multi-pass membrane protein</topology>
    </subcellularLocation>
</comment>
<dbReference type="InterPro" id="IPR032808">
    <property type="entry name" value="DoxX"/>
</dbReference>
<keyword evidence="4 5" id="KW-0472">Membrane</keyword>
<evidence type="ECO:0000256" key="4">
    <source>
        <dbReference type="ARBA" id="ARBA00023136"/>
    </source>
</evidence>
<dbReference type="Proteomes" id="UP000283479">
    <property type="component" value="Unassembled WGS sequence"/>
</dbReference>
<evidence type="ECO:0000313" key="7">
    <source>
        <dbReference type="Proteomes" id="UP000283479"/>
    </source>
</evidence>
<evidence type="ECO:0000256" key="2">
    <source>
        <dbReference type="ARBA" id="ARBA00022692"/>
    </source>
</evidence>
<reference evidence="6 7" key="1">
    <citation type="submission" date="2018-11" db="EMBL/GenBank/DDBJ databases">
        <title>Rhodococcus spongicola sp. nov. and Rhodococcus xishaensis sp. nov. from marine sponges.</title>
        <authorList>
            <person name="Li L."/>
            <person name="Lin H.W."/>
        </authorList>
    </citation>
    <scope>NUCLEOTIDE SEQUENCE [LARGE SCALE GENOMIC DNA]</scope>
    <source>
        <strain evidence="6 7">LHW51113</strain>
    </source>
</reference>
<comment type="caution">
    <text evidence="6">The sequence shown here is derived from an EMBL/GenBank/DDBJ whole genome shotgun (WGS) entry which is preliminary data.</text>
</comment>
<gene>
    <name evidence="6" type="ORF">EGT50_14135</name>
</gene>
<feature type="transmembrane region" description="Helical" evidence="5">
    <location>
        <begin position="67"/>
        <end position="88"/>
    </location>
</feature>
<proteinExistence type="predicted"/>
<dbReference type="GO" id="GO:0016020">
    <property type="term" value="C:membrane"/>
    <property type="evidence" value="ECO:0007669"/>
    <property type="project" value="UniProtKB-SubCell"/>
</dbReference>
<protein>
    <submittedName>
        <fullName evidence="6">DoxX family protein</fullName>
    </submittedName>
</protein>
<evidence type="ECO:0000256" key="1">
    <source>
        <dbReference type="ARBA" id="ARBA00004141"/>
    </source>
</evidence>
<dbReference type="RefSeq" id="WP_127955250.1">
    <property type="nucleotide sequence ID" value="NZ_RKLO01000005.1"/>
</dbReference>
<name>A0A438ARM6_9NOCA</name>
<dbReference type="AlphaFoldDB" id="A0A438ARM6"/>
<keyword evidence="7" id="KW-1185">Reference proteome</keyword>
<evidence type="ECO:0000313" key="6">
    <source>
        <dbReference type="EMBL" id="RVW01345.1"/>
    </source>
</evidence>
<dbReference type="EMBL" id="RKLO01000005">
    <property type="protein sequence ID" value="RVW01345.1"/>
    <property type="molecule type" value="Genomic_DNA"/>
</dbReference>
<sequence>MIGALLVATLLCIAANAFIAVADYLHAGFVLKNSADVGVPVTALPHLGTAKLAGAIGLVVGLLTLPWVGVAAGVGLTVYFVGAVVVCIRARVYNIAFPGLYLLLAGASTAYFILVMGGA</sequence>
<evidence type="ECO:0000256" key="3">
    <source>
        <dbReference type="ARBA" id="ARBA00022989"/>
    </source>
</evidence>
<evidence type="ECO:0000256" key="5">
    <source>
        <dbReference type="SAM" id="Phobius"/>
    </source>
</evidence>
<keyword evidence="2 5" id="KW-0812">Transmembrane</keyword>
<accession>A0A438ARM6</accession>
<dbReference type="Pfam" id="PF13564">
    <property type="entry name" value="DoxX_2"/>
    <property type="match status" value="1"/>
</dbReference>
<feature type="transmembrane region" description="Helical" evidence="5">
    <location>
        <begin position="100"/>
        <end position="118"/>
    </location>
</feature>
<dbReference type="OrthoDB" id="4337053at2"/>